<dbReference type="InterPro" id="IPR050778">
    <property type="entry name" value="Cueball_EGF_LRP_Nidogen"/>
</dbReference>
<keyword evidence="2" id="KW-0964">Secreted</keyword>
<dbReference type="GO" id="GO:0007160">
    <property type="term" value="P:cell-matrix adhesion"/>
    <property type="evidence" value="ECO:0007669"/>
    <property type="project" value="InterPro"/>
</dbReference>
<dbReference type="InterPro" id="IPR018097">
    <property type="entry name" value="EGF_Ca-bd_CS"/>
</dbReference>
<dbReference type="Gene3D" id="2.10.25.10">
    <property type="entry name" value="Laminin"/>
    <property type="match status" value="8"/>
</dbReference>
<feature type="domain" description="NIDO" evidence="16">
    <location>
        <begin position="165"/>
        <end position="315"/>
    </location>
</feature>
<dbReference type="PROSITE" id="PS01187">
    <property type="entry name" value="EGF_CA"/>
    <property type="match status" value="2"/>
</dbReference>
<keyword evidence="11" id="KW-0325">Glycoprotein</keyword>
<dbReference type="InterPro" id="IPR001881">
    <property type="entry name" value="EGF-like_Ca-bd_dom"/>
</dbReference>
<dbReference type="InterPro" id="IPR011042">
    <property type="entry name" value="6-blade_b-propeller_TolB-like"/>
</dbReference>
<comment type="caution">
    <text evidence="12">Lacks conserved residue(s) required for the propagation of feature annotation.</text>
</comment>
<dbReference type="GO" id="GO:0005509">
    <property type="term" value="F:calcium ion binding"/>
    <property type="evidence" value="ECO:0007669"/>
    <property type="project" value="InterPro"/>
</dbReference>
<reference evidence="17 18" key="1">
    <citation type="submission" date="2024-03" db="EMBL/GenBank/DDBJ databases">
        <title>Adaptation during the transition from Ophiocordyceps entomopathogen to insect associate is accompanied by gene loss and intensified selection.</title>
        <authorList>
            <person name="Ward C.M."/>
            <person name="Onetto C.A."/>
            <person name="Borneman A.R."/>
        </authorList>
    </citation>
    <scope>NUCLEOTIDE SEQUENCE [LARGE SCALE GENOMIC DNA]</scope>
    <source>
        <strain evidence="17">AWRI1</strain>
        <tissue evidence="17">Single Adult Female</tissue>
    </source>
</reference>
<evidence type="ECO:0000256" key="2">
    <source>
        <dbReference type="ARBA" id="ARBA00022525"/>
    </source>
</evidence>
<organism evidence="17 18">
    <name type="scientific">Parthenolecanium corni</name>
    <dbReference type="NCBI Taxonomy" id="536013"/>
    <lineage>
        <taxon>Eukaryota</taxon>
        <taxon>Metazoa</taxon>
        <taxon>Ecdysozoa</taxon>
        <taxon>Arthropoda</taxon>
        <taxon>Hexapoda</taxon>
        <taxon>Insecta</taxon>
        <taxon>Pterygota</taxon>
        <taxon>Neoptera</taxon>
        <taxon>Paraneoptera</taxon>
        <taxon>Hemiptera</taxon>
        <taxon>Sternorrhyncha</taxon>
        <taxon>Coccoidea</taxon>
        <taxon>Coccidae</taxon>
        <taxon>Parthenolecanium</taxon>
    </lineage>
</organism>
<dbReference type="Pfam" id="PF00058">
    <property type="entry name" value="Ldl_recept_b"/>
    <property type="match status" value="3"/>
</dbReference>
<feature type="repeat" description="LDL-receptor class B" evidence="13">
    <location>
        <begin position="1186"/>
        <end position="1228"/>
    </location>
</feature>
<feature type="domain" description="EGF-like" evidence="14">
    <location>
        <begin position="1092"/>
        <end position="1134"/>
    </location>
</feature>
<feature type="repeat" description="LDL-receptor class B" evidence="13">
    <location>
        <begin position="1272"/>
        <end position="1317"/>
    </location>
</feature>
<dbReference type="SUPFAM" id="SSF57196">
    <property type="entry name" value="EGF/Laminin"/>
    <property type="match status" value="1"/>
</dbReference>
<feature type="disulfide bond" evidence="12">
    <location>
        <begin position="1103"/>
        <end position="1120"/>
    </location>
</feature>
<dbReference type="SUPFAM" id="SSF63825">
    <property type="entry name" value="YWTD domain"/>
    <property type="match status" value="1"/>
</dbReference>
<dbReference type="SMART" id="SM00179">
    <property type="entry name" value="EGF_CA"/>
    <property type="match status" value="4"/>
</dbReference>
<evidence type="ECO:0000256" key="11">
    <source>
        <dbReference type="ARBA" id="ARBA00023180"/>
    </source>
</evidence>
<dbReference type="PROSITE" id="PS50993">
    <property type="entry name" value="NIDOGEN_G2"/>
    <property type="match status" value="1"/>
</dbReference>
<dbReference type="SMART" id="SM00181">
    <property type="entry name" value="EGF"/>
    <property type="match status" value="12"/>
</dbReference>
<feature type="domain" description="EGF-like" evidence="14">
    <location>
        <begin position="666"/>
        <end position="706"/>
    </location>
</feature>
<dbReference type="SMART" id="SM00682">
    <property type="entry name" value="G2F"/>
    <property type="match status" value="1"/>
</dbReference>
<keyword evidence="8" id="KW-0084">Basement membrane</keyword>
<dbReference type="Pfam" id="PF06119">
    <property type="entry name" value="NIDO"/>
    <property type="match status" value="1"/>
</dbReference>
<dbReference type="FunFam" id="2.10.25.10:FF:000038">
    <property type="entry name" value="Fibrillin 2"/>
    <property type="match status" value="1"/>
</dbReference>
<dbReference type="InterPro" id="IPR003886">
    <property type="entry name" value="NIDO_dom"/>
</dbReference>
<dbReference type="GO" id="GO:0060070">
    <property type="term" value="P:canonical Wnt signaling pathway"/>
    <property type="evidence" value="ECO:0007669"/>
    <property type="project" value="TreeGrafter"/>
</dbReference>
<dbReference type="PROSITE" id="PS01186">
    <property type="entry name" value="EGF_2"/>
    <property type="match status" value="7"/>
</dbReference>
<comment type="subcellular location">
    <subcellularLocation>
        <location evidence="1">Secreted</location>
        <location evidence="1">Extracellular space</location>
        <location evidence="1">Extracellular matrix</location>
        <location evidence="1">Basement membrane</location>
    </subcellularLocation>
</comment>
<evidence type="ECO:0000313" key="17">
    <source>
        <dbReference type="EMBL" id="KAK7591209.1"/>
    </source>
</evidence>
<dbReference type="GO" id="GO:0042813">
    <property type="term" value="F:Wnt receptor activity"/>
    <property type="evidence" value="ECO:0007669"/>
    <property type="project" value="TreeGrafter"/>
</dbReference>
<name>A0AAN9TL39_9HEMI</name>
<dbReference type="InterPro" id="IPR000742">
    <property type="entry name" value="EGF"/>
</dbReference>
<dbReference type="InterPro" id="IPR009017">
    <property type="entry name" value="GFP"/>
</dbReference>
<evidence type="ECO:0000256" key="10">
    <source>
        <dbReference type="ARBA" id="ARBA00023157"/>
    </source>
</evidence>
<dbReference type="Pfam" id="PF07645">
    <property type="entry name" value="EGF_CA"/>
    <property type="match status" value="1"/>
</dbReference>
<feature type="disulfide bond" evidence="12">
    <location>
        <begin position="892"/>
        <end position="909"/>
    </location>
</feature>
<dbReference type="InterPro" id="IPR000033">
    <property type="entry name" value="LDLR_classB_rpt"/>
</dbReference>
<evidence type="ECO:0000256" key="6">
    <source>
        <dbReference type="ARBA" id="ARBA00022737"/>
    </source>
</evidence>
<evidence type="ECO:0000256" key="8">
    <source>
        <dbReference type="ARBA" id="ARBA00022869"/>
    </source>
</evidence>
<evidence type="ECO:0000259" key="14">
    <source>
        <dbReference type="PROSITE" id="PS50026"/>
    </source>
</evidence>
<dbReference type="GO" id="GO:0005886">
    <property type="term" value="C:plasma membrane"/>
    <property type="evidence" value="ECO:0007669"/>
    <property type="project" value="TreeGrafter"/>
</dbReference>
<dbReference type="SMART" id="SM00135">
    <property type="entry name" value="LY"/>
    <property type="match status" value="4"/>
</dbReference>
<evidence type="ECO:0000313" key="18">
    <source>
        <dbReference type="Proteomes" id="UP001367676"/>
    </source>
</evidence>
<feature type="repeat" description="LDL-receptor class B" evidence="13">
    <location>
        <begin position="1229"/>
        <end position="1271"/>
    </location>
</feature>
<dbReference type="PANTHER" id="PTHR46513:SF13">
    <property type="entry name" value="EGF-LIKE DOMAIN-CONTAINING PROTEIN"/>
    <property type="match status" value="1"/>
</dbReference>
<dbReference type="InterPro" id="IPR024731">
    <property type="entry name" value="NELL2-like_EGF"/>
</dbReference>
<feature type="domain" description="EGF-like" evidence="14">
    <location>
        <begin position="1051"/>
        <end position="1091"/>
    </location>
</feature>
<feature type="domain" description="EGF-like" evidence="14">
    <location>
        <begin position="614"/>
        <end position="652"/>
    </location>
</feature>
<dbReference type="Gene3D" id="2.40.155.10">
    <property type="entry name" value="Green fluorescent protein"/>
    <property type="match status" value="1"/>
</dbReference>
<keyword evidence="7" id="KW-0106">Calcium</keyword>
<gene>
    <name evidence="17" type="ORF">V9T40_002822</name>
</gene>
<dbReference type="Proteomes" id="UP001367676">
    <property type="component" value="Unassembled WGS sequence"/>
</dbReference>
<evidence type="ECO:0000256" key="5">
    <source>
        <dbReference type="ARBA" id="ARBA00022729"/>
    </source>
</evidence>
<dbReference type="SMART" id="SM00539">
    <property type="entry name" value="NIDO"/>
    <property type="match status" value="1"/>
</dbReference>
<feature type="domain" description="EGF-like" evidence="14">
    <location>
        <begin position="757"/>
        <end position="794"/>
    </location>
</feature>
<evidence type="ECO:0000256" key="13">
    <source>
        <dbReference type="PROSITE-ProRule" id="PRU00461"/>
    </source>
</evidence>
<keyword evidence="3" id="KW-0272">Extracellular matrix</keyword>
<evidence type="ECO:0000256" key="1">
    <source>
        <dbReference type="ARBA" id="ARBA00004302"/>
    </source>
</evidence>
<feature type="domain" description="EGF-like" evidence="14">
    <location>
        <begin position="925"/>
        <end position="966"/>
    </location>
</feature>
<feature type="domain" description="Nidogen G2 beta-barrel" evidence="15">
    <location>
        <begin position="378"/>
        <end position="618"/>
    </location>
</feature>
<keyword evidence="18" id="KW-1185">Reference proteome</keyword>
<evidence type="ECO:0000256" key="12">
    <source>
        <dbReference type="PROSITE-ProRule" id="PRU00076"/>
    </source>
</evidence>
<feature type="domain" description="EGF-like" evidence="14">
    <location>
        <begin position="796"/>
        <end position="837"/>
    </location>
</feature>
<dbReference type="FunFam" id="2.120.10.30:FF:000241">
    <property type="entry name" value="Low-density lipoprotein receptor-related protein 6"/>
    <property type="match status" value="1"/>
</dbReference>
<evidence type="ECO:0000259" key="15">
    <source>
        <dbReference type="PROSITE" id="PS50993"/>
    </source>
</evidence>
<keyword evidence="4 12" id="KW-0245">EGF-like domain</keyword>
<keyword evidence="5" id="KW-0732">Signal</keyword>
<dbReference type="PROSITE" id="PS51220">
    <property type="entry name" value="NIDO"/>
    <property type="match status" value="1"/>
</dbReference>
<feature type="domain" description="EGF-like" evidence="14">
    <location>
        <begin position="881"/>
        <end position="921"/>
    </location>
</feature>
<evidence type="ECO:0000259" key="16">
    <source>
        <dbReference type="PROSITE" id="PS51220"/>
    </source>
</evidence>
<dbReference type="PANTHER" id="PTHR46513">
    <property type="entry name" value="VITELLOGENIN RECEPTOR-LIKE PROTEIN-RELATED-RELATED"/>
    <property type="match status" value="1"/>
</dbReference>
<dbReference type="PROSITE" id="PS51120">
    <property type="entry name" value="LDLRB"/>
    <property type="match status" value="3"/>
</dbReference>
<dbReference type="Pfam" id="PF07474">
    <property type="entry name" value="G2F"/>
    <property type="match status" value="1"/>
</dbReference>
<dbReference type="InterPro" id="IPR000152">
    <property type="entry name" value="EGF-type_Asp/Asn_hydroxyl_site"/>
</dbReference>
<dbReference type="Gene3D" id="2.120.10.30">
    <property type="entry name" value="TolB, C-terminal domain"/>
    <property type="match status" value="1"/>
</dbReference>
<dbReference type="InterPro" id="IPR049883">
    <property type="entry name" value="NOTCH1_EGF-like"/>
</dbReference>
<dbReference type="InterPro" id="IPR006605">
    <property type="entry name" value="G2_nidogen/fibulin_G2F"/>
</dbReference>
<evidence type="ECO:0000256" key="9">
    <source>
        <dbReference type="ARBA" id="ARBA00022889"/>
    </source>
</evidence>
<feature type="domain" description="EGF-like" evidence="14">
    <location>
        <begin position="1010"/>
        <end position="1049"/>
    </location>
</feature>
<dbReference type="PROSITE" id="PS00010">
    <property type="entry name" value="ASX_HYDROXYL"/>
    <property type="match status" value="3"/>
</dbReference>
<feature type="disulfide bond" evidence="12">
    <location>
        <begin position="806"/>
        <end position="823"/>
    </location>
</feature>
<dbReference type="GO" id="GO:0017147">
    <property type="term" value="F:Wnt-protein binding"/>
    <property type="evidence" value="ECO:0007669"/>
    <property type="project" value="TreeGrafter"/>
</dbReference>
<dbReference type="EMBL" id="JBBCAQ010000022">
    <property type="protein sequence ID" value="KAK7591209.1"/>
    <property type="molecule type" value="Genomic_DNA"/>
</dbReference>
<dbReference type="SUPFAM" id="SSF57184">
    <property type="entry name" value="Growth factor receptor domain"/>
    <property type="match status" value="1"/>
</dbReference>
<dbReference type="GO" id="GO:0005604">
    <property type="term" value="C:basement membrane"/>
    <property type="evidence" value="ECO:0007669"/>
    <property type="project" value="UniProtKB-SubCell"/>
</dbReference>
<evidence type="ECO:0008006" key="19">
    <source>
        <dbReference type="Google" id="ProtNLM"/>
    </source>
</evidence>
<feature type="disulfide bond" evidence="12">
    <location>
        <begin position="1017"/>
        <end position="1034"/>
    </location>
</feature>
<evidence type="ECO:0000256" key="4">
    <source>
        <dbReference type="ARBA" id="ARBA00022536"/>
    </source>
</evidence>
<keyword evidence="6" id="KW-0677">Repeat</keyword>
<keyword evidence="10 12" id="KW-1015">Disulfide bond</keyword>
<dbReference type="PROSITE" id="PS50026">
    <property type="entry name" value="EGF_3"/>
    <property type="match status" value="9"/>
</dbReference>
<evidence type="ECO:0000256" key="3">
    <source>
        <dbReference type="ARBA" id="ARBA00022530"/>
    </source>
</evidence>
<feature type="disulfide bond" evidence="12">
    <location>
        <begin position="935"/>
        <end position="952"/>
    </location>
</feature>
<keyword evidence="9" id="KW-0130">Cell adhesion</keyword>
<dbReference type="CDD" id="cd00054">
    <property type="entry name" value="EGF_CA"/>
    <property type="match status" value="2"/>
</dbReference>
<comment type="caution">
    <text evidence="17">The sequence shown here is derived from an EMBL/GenBank/DDBJ whole genome shotgun (WGS) entry which is preliminary data.</text>
</comment>
<proteinExistence type="predicted"/>
<sequence length="1404" mass="156082">MTFIRTQIKTRVNVQLPSPPFHTRSSLYPPDNGYRWLGRAATCCGRSRLPRDVYRRGDGFFIQKDYQFLVNSEVPKQDGGVFSVGIDAVPLGRFYSYGPEVGDSELPKTQHEVSSPEISLRVPIKYYGESYTSLFVNSNGLISFLTSLPNFINVQFPLDHPVIAPFYANTDLRASGSVFYRETQNELPRARITAEIRQSFPYSQFSAESVFVATWYRVGYFNLGADKVNTFQCVIASSGNESFVELLYTDDGIQWLQGVGQSGTGLPDAKAQAGFVAYNGRKYELPHSGTDQIRNLMRLSNLNEGGLWLFRIGDIGSEADVEGPGKQPTSSAERESSCATGYTSCHSQATCVDSSNKYCCLCRKGFYGNGYNCLKDGTPIRASGKVNIDINGMKINQQDLQAYIVVADGRPYTAISKIPITIGRNLQALYSITAVLNWLFAVPTGSGLNGFQITGGVLNHTAEITFKETNDRVFVTQRYLGLDVFDQLKLDLQIQGRIPVIDDTAVITIHDYQIQFNFIAPGQFKASSTSLAYKVRLPTTGEEVERQIAIDQTVTFKESCSLNFNLTTSSLQVDPRGQYSYYRLKTARNFVSYEARENILRFAATSKVSLLSEQDDPCIEGRVKCVVNSSCVVEGNSFRCVCHPGFRTTYANRYTENRNYEFGCLDENECNEGTANCDQNAICVNEIGSFRCACRPGYTGNGYQCIAIESPCGKDFKLCNPPNSYCSIPDDYRTCECNPGYQKNYLDEQRIGFTCADINECESRVCTVHENCLNLEGGYVCECKTAPGSRRNCKNLNVSCNDVNNCSPNADCILNDVSNSYGCRCIRGYYGDGYFCKAYGGRSVVPRICTNTGCFCPPNFVNRDDLCIESGYYAKIALQNTTLTCNNLANMCHPRAQCIYNGTLAQYQCACNAGYEGNGFECVETEISCLRNDICDPHATCKEDERTGRARCVCNKHYAGDGTHCDYAGTCSTDSDCNAGEECFYNDETLAYECKCQKGFVKTANGECRQLRTCSTCHPFGRCVQDPATRDSSCECLPGYEGDGVYTCNKVLPPCNVENNCSPYAKCEQTAVNKFECRCRQGFVGNGTTCFDARTCAEVPEFCDRNARCLVRTFGAAPQCECNTGFTGNGSICTEIPKYEGGFLFVNHEMTTLRIPYEPSIIDSGYPIQMQANQIATGIAVDCVLGRVYWSDYNGHKIKSSSFKGKNITTLIDTNVTNVEGLAIDWINRFIYWTDSGKKVIESANLDGTQRKLIIPSNLANPRGIAVHPYLRKLFWSDWNRVHPKLEWSNVDGSDRSIFLTGPDVQVPNSVTIDWYTNELCWADAGTKRILCANISTRQYRLITDSCISPFSLTASPDKYYWTEWVLGKIGFYEKRTRKAGNLTLPLVTGGTLYGIVNVPTECP</sequence>
<dbReference type="Pfam" id="PF12947">
    <property type="entry name" value="EGF_3"/>
    <property type="match status" value="3"/>
</dbReference>
<dbReference type="SUPFAM" id="SSF54511">
    <property type="entry name" value="GFP-like"/>
    <property type="match status" value="1"/>
</dbReference>
<protein>
    <recommendedName>
        <fullName evidence="19">Nidogen</fullName>
    </recommendedName>
</protein>
<dbReference type="InterPro" id="IPR009030">
    <property type="entry name" value="Growth_fac_rcpt_cys_sf"/>
</dbReference>
<accession>A0AAN9TL39</accession>
<evidence type="ECO:0000256" key="7">
    <source>
        <dbReference type="ARBA" id="ARBA00022837"/>
    </source>
</evidence>